<dbReference type="EMBL" id="BTGU01000094">
    <property type="protein sequence ID" value="GMN60025.1"/>
    <property type="molecule type" value="Genomic_DNA"/>
</dbReference>
<gene>
    <name evidence="2" type="ORF">TIFTF001_029110</name>
</gene>
<evidence type="ECO:0000313" key="2">
    <source>
        <dbReference type="EMBL" id="GMN60025.1"/>
    </source>
</evidence>
<dbReference type="AlphaFoldDB" id="A0AA88DRT9"/>
<keyword evidence="3" id="KW-1185">Reference proteome</keyword>
<accession>A0AA88DRT9</accession>
<reference evidence="2" key="1">
    <citation type="submission" date="2023-07" db="EMBL/GenBank/DDBJ databases">
        <title>draft genome sequence of fig (Ficus carica).</title>
        <authorList>
            <person name="Takahashi T."/>
            <person name="Nishimura K."/>
        </authorList>
    </citation>
    <scope>NUCLEOTIDE SEQUENCE</scope>
</reference>
<proteinExistence type="predicted"/>
<feature type="compositionally biased region" description="Polar residues" evidence="1">
    <location>
        <begin position="157"/>
        <end position="198"/>
    </location>
</feature>
<evidence type="ECO:0000313" key="3">
    <source>
        <dbReference type="Proteomes" id="UP001187192"/>
    </source>
</evidence>
<protein>
    <submittedName>
        <fullName evidence="2">Uncharacterized protein</fullName>
    </submittedName>
</protein>
<comment type="caution">
    <text evidence="2">The sequence shown here is derived from an EMBL/GenBank/DDBJ whole genome shotgun (WGS) entry which is preliminary data.</text>
</comment>
<feature type="region of interest" description="Disordered" evidence="1">
    <location>
        <begin position="155"/>
        <end position="208"/>
    </location>
</feature>
<organism evidence="2 3">
    <name type="scientific">Ficus carica</name>
    <name type="common">Common fig</name>
    <dbReference type="NCBI Taxonomy" id="3494"/>
    <lineage>
        <taxon>Eukaryota</taxon>
        <taxon>Viridiplantae</taxon>
        <taxon>Streptophyta</taxon>
        <taxon>Embryophyta</taxon>
        <taxon>Tracheophyta</taxon>
        <taxon>Spermatophyta</taxon>
        <taxon>Magnoliopsida</taxon>
        <taxon>eudicotyledons</taxon>
        <taxon>Gunneridae</taxon>
        <taxon>Pentapetalae</taxon>
        <taxon>rosids</taxon>
        <taxon>fabids</taxon>
        <taxon>Rosales</taxon>
        <taxon>Moraceae</taxon>
        <taxon>Ficeae</taxon>
        <taxon>Ficus</taxon>
    </lineage>
</organism>
<dbReference type="Proteomes" id="UP001187192">
    <property type="component" value="Unassembled WGS sequence"/>
</dbReference>
<sequence>MKRKVENFIYPSGPGFLDKGTAGLRSNATTSSKVVYPDISQMAIYDPRQKPGTGILPNTAVPGVPAASNTLSNSAVAVVSGQATNAFDDILRATPPALLAFLTNLPAIEVPFVTTSVSSVGYCQDMDQCSKSYLACPTPNVDVVLSICLQSDVPAAPTSNVKSGTATTQLRSVAAPTTSDLSASTKSHPVPSASSFKPNRSKRKDRDGMCFLPSQSFLVYSLKTF</sequence>
<name>A0AA88DRT9_FICCA</name>
<evidence type="ECO:0000256" key="1">
    <source>
        <dbReference type="SAM" id="MobiDB-lite"/>
    </source>
</evidence>